<keyword evidence="2" id="KW-1185">Reference proteome</keyword>
<evidence type="ECO:0000313" key="1">
    <source>
        <dbReference type="EMBL" id="VDO02865.1"/>
    </source>
</evidence>
<evidence type="ECO:0000313" key="2">
    <source>
        <dbReference type="Proteomes" id="UP000278807"/>
    </source>
</evidence>
<accession>A0A0R3TIW8</accession>
<dbReference type="EMBL" id="UZAE01009628">
    <property type="protein sequence ID" value="VDO02865.1"/>
    <property type="molecule type" value="Genomic_DNA"/>
</dbReference>
<protein>
    <submittedName>
        <fullName evidence="1 3">Uncharacterized protein</fullName>
    </submittedName>
</protein>
<dbReference type="AlphaFoldDB" id="A0A0R3TIW8"/>
<organism evidence="3">
    <name type="scientific">Rodentolepis nana</name>
    <name type="common">Dwarf tapeworm</name>
    <name type="synonym">Hymenolepis nana</name>
    <dbReference type="NCBI Taxonomy" id="102285"/>
    <lineage>
        <taxon>Eukaryota</taxon>
        <taxon>Metazoa</taxon>
        <taxon>Spiralia</taxon>
        <taxon>Lophotrochozoa</taxon>
        <taxon>Platyhelminthes</taxon>
        <taxon>Cestoda</taxon>
        <taxon>Eucestoda</taxon>
        <taxon>Cyclophyllidea</taxon>
        <taxon>Hymenolepididae</taxon>
        <taxon>Rodentolepis</taxon>
    </lineage>
</organism>
<sequence length="260" mass="28392">MSPIAGPSTLNVGNASGTATFQMPSEVVTGVNGNARNALITEADRNQSDGVEWGSSRPHSFEPQMLWTQRPSAFEINPPLNLQNNLTLDRTRLSIPNLFHPNQFELNSSKVESRPNRITSLTSISNEPLHLNRIVPTPSPTEHSSLGNILMIDATKLMANVTAGSHMFPSFTSSIPTLSTNVPDTRDLKDIIYPHNEWLTIALEKFKKMPSASTAFVNPFPTSNAQSGSEADVSASFLHGFLSAATERFRSNQKSTNETD</sequence>
<dbReference type="Proteomes" id="UP000278807">
    <property type="component" value="Unassembled WGS sequence"/>
</dbReference>
<name>A0A0R3TIW8_RODNA</name>
<evidence type="ECO:0000313" key="3">
    <source>
        <dbReference type="WBParaSite" id="HNAJ_0000700901-mRNA-1"/>
    </source>
</evidence>
<proteinExistence type="predicted"/>
<dbReference type="WBParaSite" id="HNAJ_0000700901-mRNA-1">
    <property type="protein sequence ID" value="HNAJ_0000700901-mRNA-1"/>
    <property type="gene ID" value="HNAJ_0000700901"/>
</dbReference>
<reference evidence="1 2" key="2">
    <citation type="submission" date="2018-11" db="EMBL/GenBank/DDBJ databases">
        <authorList>
            <consortium name="Pathogen Informatics"/>
        </authorList>
    </citation>
    <scope>NUCLEOTIDE SEQUENCE [LARGE SCALE GENOMIC DNA]</scope>
</reference>
<reference evidence="3" key="1">
    <citation type="submission" date="2017-02" db="UniProtKB">
        <authorList>
            <consortium name="WormBaseParasite"/>
        </authorList>
    </citation>
    <scope>IDENTIFICATION</scope>
</reference>
<gene>
    <name evidence="1" type="ORF">HNAJ_LOCUS7005</name>
</gene>